<dbReference type="Pfam" id="PF01968">
    <property type="entry name" value="Hydantoinase_A"/>
    <property type="match status" value="1"/>
</dbReference>
<dbReference type="GO" id="GO:0006749">
    <property type="term" value="P:glutathione metabolic process"/>
    <property type="evidence" value="ECO:0007669"/>
    <property type="project" value="TreeGrafter"/>
</dbReference>
<organism evidence="4 5">
    <name type="scientific">Syntrophorhabdus aromaticivorans</name>
    <dbReference type="NCBI Taxonomy" id="328301"/>
    <lineage>
        <taxon>Bacteria</taxon>
        <taxon>Pseudomonadati</taxon>
        <taxon>Thermodesulfobacteriota</taxon>
        <taxon>Syntrophorhabdia</taxon>
        <taxon>Syntrophorhabdales</taxon>
        <taxon>Syntrophorhabdaceae</taxon>
        <taxon>Syntrophorhabdus</taxon>
    </lineage>
</organism>
<dbReference type="AlphaFoldDB" id="A0A971M422"/>
<dbReference type="GO" id="GO:0005829">
    <property type="term" value="C:cytosol"/>
    <property type="evidence" value="ECO:0007669"/>
    <property type="project" value="TreeGrafter"/>
</dbReference>
<dbReference type="PANTHER" id="PTHR11365">
    <property type="entry name" value="5-OXOPROLINASE RELATED"/>
    <property type="match status" value="1"/>
</dbReference>
<evidence type="ECO:0000313" key="4">
    <source>
        <dbReference type="EMBL" id="NLW35592.1"/>
    </source>
</evidence>
<evidence type="ECO:0000259" key="1">
    <source>
        <dbReference type="Pfam" id="PF01968"/>
    </source>
</evidence>
<name>A0A971M422_9BACT</name>
<dbReference type="InterPro" id="IPR045079">
    <property type="entry name" value="Oxoprolinase-like"/>
</dbReference>
<evidence type="ECO:0000259" key="2">
    <source>
        <dbReference type="Pfam" id="PF05378"/>
    </source>
</evidence>
<feature type="domain" description="Acetophenone carboxylase-like C-terminal" evidence="3">
    <location>
        <begin position="530"/>
        <end position="704"/>
    </location>
</feature>
<evidence type="ECO:0000313" key="5">
    <source>
        <dbReference type="Proteomes" id="UP000777265"/>
    </source>
</evidence>
<sequence>MSYIVDVDIGGTFTDFFAADENGTMLPAKSPTTHFDLSVGFLRGIKDLAKGFNVSLRQFMSACDSIRYCTTLGTNALIERTGPKLGFITTAGFEDTLAVGRARSWADGLSGEDTKDVGRIVKPKPLVPRDMVVGLKERIDSTGEVIVPLQKEDILEKLQYLVEKGAMGYVVCLLWSHYNPQHELMVKQVIEEEYPEVYLGSMPIFLSHGISPKMGEYTRFTTTLVNAYIHSVMGEELARLIWELKDNGYKKPLVLVQNIGGMKKVTRTRAVLTYNAGPVSGLTGSRHLGKLYDVGNIIFTDMGGTSYDIGVVSGGEIRTYDFIPVIDRWRTNIPAIEVKSIGAGGGSIAWINKLFGNRLEVGPKSAGSMPGPACYDQGGTEPTVTDADLVLGYLNPDNYLGGKMRLKRELAEKAIREKVANPLGIDMVDAAVRIRRIIDAKMGQEVFNEVVLKGCDPREFVVFACGGAGPSHALDIVPYLDVKKVLVSPFSPVFGAFGAATMDVMQVLDRTRTIKLFQYATQSYTEDYDLFNTVVRELKDLASRDLRMEGYRESEIQYVLELEMRYGMQYNYTKVVSPHTEIHSLGDVKDICDRFAAVYAQTYTPEAAFPQGGINVENFFLKAMVPTKHIEIAPQEYAGQLPSADARKGVRQVYFSELGGFGETDTFSLEGLLPGNVIFGPAVIEAVDTTCVINPGWKFTLDRYCQGVLEQLSSADRA</sequence>
<feature type="domain" description="Hydantoinase/oxoprolinase N-terminal" evidence="2">
    <location>
        <begin position="5"/>
        <end position="193"/>
    </location>
</feature>
<feature type="domain" description="Hydantoinase A/oxoprolinase" evidence="1">
    <location>
        <begin position="219"/>
        <end position="505"/>
    </location>
</feature>
<dbReference type="EMBL" id="JAAYEE010000145">
    <property type="protein sequence ID" value="NLW35592.1"/>
    <property type="molecule type" value="Genomic_DNA"/>
</dbReference>
<dbReference type="InterPro" id="IPR008040">
    <property type="entry name" value="Hydant_A_N"/>
</dbReference>
<proteinExistence type="predicted"/>
<protein>
    <submittedName>
        <fullName evidence="4">Hydantoinase/oxoprolinase family protein</fullName>
    </submittedName>
</protein>
<evidence type="ECO:0000259" key="3">
    <source>
        <dbReference type="Pfam" id="PF19278"/>
    </source>
</evidence>
<reference evidence="4" key="2">
    <citation type="submission" date="2020-01" db="EMBL/GenBank/DDBJ databases">
        <authorList>
            <person name="Campanaro S."/>
        </authorList>
    </citation>
    <scope>NUCLEOTIDE SEQUENCE</scope>
    <source>
        <strain evidence="4">AS06rmzACSIP_7</strain>
    </source>
</reference>
<dbReference type="InterPro" id="IPR049517">
    <property type="entry name" value="ACX-like_C"/>
</dbReference>
<gene>
    <name evidence="4" type="ORF">GXY80_08960</name>
</gene>
<dbReference type="PANTHER" id="PTHR11365:SF23">
    <property type="entry name" value="HYPOTHETICAL 5-OXOPROLINASE (EUROFUNG)-RELATED"/>
    <property type="match status" value="1"/>
</dbReference>
<accession>A0A971M422</accession>
<dbReference type="InterPro" id="IPR002821">
    <property type="entry name" value="Hydantoinase_A"/>
</dbReference>
<dbReference type="Pfam" id="PF19278">
    <property type="entry name" value="Hydant_A_C"/>
    <property type="match status" value="1"/>
</dbReference>
<dbReference type="Pfam" id="PF05378">
    <property type="entry name" value="Hydant_A_N"/>
    <property type="match status" value="1"/>
</dbReference>
<comment type="caution">
    <text evidence="4">The sequence shown here is derived from an EMBL/GenBank/DDBJ whole genome shotgun (WGS) entry which is preliminary data.</text>
</comment>
<reference evidence="4" key="1">
    <citation type="journal article" date="2020" name="Biotechnol. Biofuels">
        <title>New insights from the biogas microbiome by comprehensive genome-resolved metagenomics of nearly 1600 species originating from multiple anaerobic digesters.</title>
        <authorList>
            <person name="Campanaro S."/>
            <person name="Treu L."/>
            <person name="Rodriguez-R L.M."/>
            <person name="Kovalovszki A."/>
            <person name="Ziels R.M."/>
            <person name="Maus I."/>
            <person name="Zhu X."/>
            <person name="Kougias P.G."/>
            <person name="Basile A."/>
            <person name="Luo G."/>
            <person name="Schluter A."/>
            <person name="Konstantinidis K.T."/>
            <person name="Angelidaki I."/>
        </authorList>
    </citation>
    <scope>NUCLEOTIDE SEQUENCE</scope>
    <source>
        <strain evidence="4">AS06rmzACSIP_7</strain>
    </source>
</reference>
<dbReference type="Proteomes" id="UP000777265">
    <property type="component" value="Unassembled WGS sequence"/>
</dbReference>
<dbReference type="GO" id="GO:0017168">
    <property type="term" value="F:5-oxoprolinase (ATP-hydrolyzing) activity"/>
    <property type="evidence" value="ECO:0007669"/>
    <property type="project" value="TreeGrafter"/>
</dbReference>